<accession>B0D4Y7</accession>
<organism evidence="2">
    <name type="scientific">Laccaria bicolor (strain S238N-H82 / ATCC MYA-4686)</name>
    <name type="common">Bicoloured deceiver</name>
    <name type="synonym">Laccaria laccata var. bicolor</name>
    <dbReference type="NCBI Taxonomy" id="486041"/>
    <lineage>
        <taxon>Eukaryota</taxon>
        <taxon>Fungi</taxon>
        <taxon>Dikarya</taxon>
        <taxon>Basidiomycota</taxon>
        <taxon>Agaricomycotina</taxon>
        <taxon>Agaricomycetes</taxon>
        <taxon>Agaricomycetidae</taxon>
        <taxon>Agaricales</taxon>
        <taxon>Agaricineae</taxon>
        <taxon>Hydnangiaceae</taxon>
        <taxon>Laccaria</taxon>
    </lineage>
</organism>
<dbReference type="OrthoDB" id="5424209at2759"/>
<dbReference type="AlphaFoldDB" id="B0D4Y7"/>
<dbReference type="HOGENOM" id="CLU_024804_1_1_1"/>
<evidence type="ECO:0000313" key="2">
    <source>
        <dbReference type="Proteomes" id="UP000001194"/>
    </source>
</evidence>
<dbReference type="GeneID" id="6074402"/>
<keyword evidence="2" id="KW-1185">Reference proteome</keyword>
<evidence type="ECO:0000313" key="1">
    <source>
        <dbReference type="EMBL" id="EDR10647.1"/>
    </source>
</evidence>
<dbReference type="InParanoid" id="B0D4Y7"/>
<dbReference type="Proteomes" id="UP000001194">
    <property type="component" value="Unassembled WGS sequence"/>
</dbReference>
<dbReference type="RefSeq" id="XP_001879097.1">
    <property type="nucleotide sequence ID" value="XM_001879062.1"/>
</dbReference>
<protein>
    <submittedName>
        <fullName evidence="1">Predicted protein</fullName>
    </submittedName>
</protein>
<name>B0D4Y7_LACBS</name>
<dbReference type="EMBL" id="DS547097">
    <property type="protein sequence ID" value="EDR10647.1"/>
    <property type="molecule type" value="Genomic_DNA"/>
</dbReference>
<sequence length="582" mass="64885">MACTPRIRNLKHTPTSIRFDNNHITSRQFEVSSHTTMVSEHAPSAFERQSYYNGITGNNRDHPDLVYRTDALTKPYLNPVGRFPYLPIKSLRGVFGTLLNKVWDVVGPEICSILNKRGILWSSIDTARFFTRGPPGEEEKGTIGPVVVWIGVKPGLTSADTAHDTSQEILALLRNNGVKYVEVEWREAVLQKLAGPPLMCHAETRDPTHYVRRFLTALHAVPITTEGMEMEGSQGTLTLWMHENKDREGNLSEKVYGISTCHVLRKDTTVDYIFKGGAAKDHVRVCGERRFQRGLDEIADAIEAHETDADVFARQVVRLQTNGDQSPANAENVAYNQNLVDKEKESIAELKKLQVEVTKYWSDIKVDRNIGHVKYAPSIKVDQKDTKYTSDWGAFLAAKAKVAGGFVGNVVDLGAKFTPVQLKRMFYSRSGGPTTFKYPEDRKLRIFGCATREELAAPAEFDNDGEPCLMVGKDGNTTGLTVGRYSGLESLTNALGVVSRELAVYNAGIEGVEAFAAKGDSGSLVWHIKDGKARIVGQVHSGNNRGSWTTNHITYCTPGWYLLAEIKKRFNYADFYRTTWDT</sequence>
<gene>
    <name evidence="1" type="ORF">LACBIDRAFT_325447</name>
</gene>
<reference evidence="1 2" key="1">
    <citation type="journal article" date="2008" name="Nature">
        <title>The genome of Laccaria bicolor provides insights into mycorrhizal symbiosis.</title>
        <authorList>
            <person name="Martin F."/>
            <person name="Aerts A."/>
            <person name="Ahren D."/>
            <person name="Brun A."/>
            <person name="Danchin E.G.J."/>
            <person name="Duchaussoy F."/>
            <person name="Gibon J."/>
            <person name="Kohler A."/>
            <person name="Lindquist E."/>
            <person name="Pereda V."/>
            <person name="Salamov A."/>
            <person name="Shapiro H.J."/>
            <person name="Wuyts J."/>
            <person name="Blaudez D."/>
            <person name="Buee M."/>
            <person name="Brokstein P."/>
            <person name="Canbaeck B."/>
            <person name="Cohen D."/>
            <person name="Courty P.E."/>
            <person name="Coutinho P.M."/>
            <person name="Delaruelle C."/>
            <person name="Detter J.C."/>
            <person name="Deveau A."/>
            <person name="DiFazio S."/>
            <person name="Duplessis S."/>
            <person name="Fraissinet-Tachet L."/>
            <person name="Lucic E."/>
            <person name="Frey-Klett P."/>
            <person name="Fourrey C."/>
            <person name="Feussner I."/>
            <person name="Gay G."/>
            <person name="Grimwood J."/>
            <person name="Hoegger P.J."/>
            <person name="Jain P."/>
            <person name="Kilaru S."/>
            <person name="Labbe J."/>
            <person name="Lin Y.C."/>
            <person name="Legue V."/>
            <person name="Le Tacon F."/>
            <person name="Marmeisse R."/>
            <person name="Melayah D."/>
            <person name="Montanini B."/>
            <person name="Muratet M."/>
            <person name="Nehls U."/>
            <person name="Niculita-Hirzel H."/>
            <person name="Oudot-Le Secq M.P."/>
            <person name="Peter M."/>
            <person name="Quesneville H."/>
            <person name="Rajashekar B."/>
            <person name="Reich M."/>
            <person name="Rouhier N."/>
            <person name="Schmutz J."/>
            <person name="Yin T."/>
            <person name="Chalot M."/>
            <person name="Henrissat B."/>
            <person name="Kuees U."/>
            <person name="Lucas S."/>
            <person name="Van de Peer Y."/>
            <person name="Podila G.K."/>
            <person name="Polle A."/>
            <person name="Pukkila P.J."/>
            <person name="Richardson P.M."/>
            <person name="Rouze P."/>
            <person name="Sanders I.R."/>
            <person name="Stajich J.E."/>
            <person name="Tunlid A."/>
            <person name="Tuskan G."/>
            <person name="Grigoriev I.V."/>
        </authorList>
    </citation>
    <scope>NUCLEOTIDE SEQUENCE [LARGE SCALE GENOMIC DNA]</scope>
    <source>
        <strain evidence="2">S238N-H82 / ATCC MYA-4686</strain>
    </source>
</reference>
<proteinExistence type="predicted"/>
<dbReference type="KEGG" id="lbc:LACBIDRAFT_325447"/>